<evidence type="ECO:0000313" key="5">
    <source>
        <dbReference type="Proteomes" id="UP000695000"/>
    </source>
</evidence>
<evidence type="ECO:0000259" key="3">
    <source>
        <dbReference type="PROSITE" id="PS51029"/>
    </source>
</evidence>
<sequence>MSATCEREIREFINTYRQLPELWNTKSPEYSDRNKKNRAYEILVEKYKPICSLANRKIVTKKINSLRTTYRRDMKKMKQCQVTGEPFKSTSIFFNDLKFLGELVGADDGPTTFSHNQSSNWFDYVDVKPSIPHLIKITEDKRTHEKINDDDSVESYTEPITNDNHHIDEYEALTCSWDLKLRKMDEIQKLLAEELINKILTKGIFNELCRSTDVVDRKEHVCNERSNGVEDEADSDQSYREDKYVQKNKRKSEEMLHSEFDKKAKVPKEDEAFFVSVMPSIVGMTEDEKLDFRMEVLRVIKQIKHSNRLKLESNSSTENR</sequence>
<comment type="subcellular location">
    <subcellularLocation>
        <location evidence="1">Nucleus</location>
    </subcellularLocation>
</comment>
<organism evidence="5 6">
    <name type="scientific">Nicrophorus vespilloides</name>
    <name type="common">Boreal carrion beetle</name>
    <dbReference type="NCBI Taxonomy" id="110193"/>
    <lineage>
        <taxon>Eukaryota</taxon>
        <taxon>Metazoa</taxon>
        <taxon>Ecdysozoa</taxon>
        <taxon>Arthropoda</taxon>
        <taxon>Hexapoda</taxon>
        <taxon>Insecta</taxon>
        <taxon>Pterygota</taxon>
        <taxon>Neoptera</taxon>
        <taxon>Endopterygota</taxon>
        <taxon>Coleoptera</taxon>
        <taxon>Polyphaga</taxon>
        <taxon>Staphyliniformia</taxon>
        <taxon>Silphidae</taxon>
        <taxon>Nicrophorinae</taxon>
        <taxon>Nicrophorus</taxon>
    </lineage>
</organism>
<gene>
    <name evidence="6" type="primary">LOC108563526</name>
</gene>
<evidence type="ECO:0000256" key="2">
    <source>
        <dbReference type="SAM" id="MobiDB-lite"/>
    </source>
</evidence>
<accession>A0ABM1MT14</accession>
<dbReference type="InterPro" id="IPR004210">
    <property type="entry name" value="BESS_motif"/>
</dbReference>
<dbReference type="PANTHER" id="PTHR21505:SF8">
    <property type="entry name" value="DPT-YFP REPRESSOR BY OVEREXPRESSION, ISOFORM D-RELATED"/>
    <property type="match status" value="1"/>
</dbReference>
<dbReference type="InterPro" id="IPR006578">
    <property type="entry name" value="MADF-dom"/>
</dbReference>
<feature type="domain" description="MADF" evidence="3">
    <location>
        <begin position="11"/>
        <end position="105"/>
    </location>
</feature>
<dbReference type="GeneID" id="108563526"/>
<evidence type="ECO:0000259" key="4">
    <source>
        <dbReference type="PROSITE" id="PS51031"/>
    </source>
</evidence>
<dbReference type="Pfam" id="PF02944">
    <property type="entry name" value="BESS"/>
    <property type="match status" value="1"/>
</dbReference>
<dbReference type="PROSITE" id="PS51029">
    <property type="entry name" value="MADF"/>
    <property type="match status" value="1"/>
</dbReference>
<protein>
    <submittedName>
        <fullName evidence="6">Uncharacterized protein LOC108563526</fullName>
    </submittedName>
</protein>
<proteinExistence type="predicted"/>
<dbReference type="SMART" id="SM00595">
    <property type="entry name" value="MADF"/>
    <property type="match status" value="1"/>
</dbReference>
<reference evidence="6" key="1">
    <citation type="submission" date="2025-08" db="UniProtKB">
        <authorList>
            <consortium name="RefSeq"/>
        </authorList>
    </citation>
    <scope>IDENTIFICATION</scope>
    <source>
        <tissue evidence="6">Whole Larva</tissue>
    </source>
</reference>
<feature type="compositionally biased region" description="Basic and acidic residues" evidence="2">
    <location>
        <begin position="237"/>
        <end position="251"/>
    </location>
</feature>
<keyword evidence="5" id="KW-1185">Reference proteome</keyword>
<name>A0ABM1MT14_NICVS</name>
<evidence type="ECO:0000313" key="6">
    <source>
        <dbReference type="RefSeq" id="XP_017777714.1"/>
    </source>
</evidence>
<dbReference type="Proteomes" id="UP000695000">
    <property type="component" value="Unplaced"/>
</dbReference>
<feature type="region of interest" description="Disordered" evidence="2">
    <location>
        <begin position="225"/>
        <end position="251"/>
    </location>
</feature>
<dbReference type="PANTHER" id="PTHR21505">
    <property type="entry name" value="MADF DOMAIN-CONTAINING PROTEIN-RELATED"/>
    <property type="match status" value="1"/>
</dbReference>
<dbReference type="PROSITE" id="PS51031">
    <property type="entry name" value="BESS"/>
    <property type="match status" value="1"/>
</dbReference>
<dbReference type="Pfam" id="PF10545">
    <property type="entry name" value="MADF_DNA_bdg"/>
    <property type="match status" value="1"/>
</dbReference>
<feature type="domain" description="BESS" evidence="4">
    <location>
        <begin position="267"/>
        <end position="306"/>
    </location>
</feature>
<keyword evidence="1" id="KW-0539">Nucleus</keyword>
<evidence type="ECO:0000256" key="1">
    <source>
        <dbReference type="PROSITE-ProRule" id="PRU00371"/>
    </source>
</evidence>
<dbReference type="RefSeq" id="XP_017777714.1">
    <property type="nucleotide sequence ID" value="XM_017922225.1"/>
</dbReference>